<evidence type="ECO:0000313" key="1">
    <source>
        <dbReference type="EMBL" id="GGG39341.1"/>
    </source>
</evidence>
<protein>
    <recommendedName>
        <fullName evidence="3">DUF433 domain-containing protein</fullName>
    </recommendedName>
</protein>
<dbReference type="Proteomes" id="UP000597507">
    <property type="component" value="Unassembled WGS sequence"/>
</dbReference>
<dbReference type="EMBL" id="BMKS01000008">
    <property type="protein sequence ID" value="GGG39341.1"/>
    <property type="molecule type" value="Genomic_DNA"/>
</dbReference>
<proteinExistence type="predicted"/>
<name>A0A8J2ZD97_9PROT</name>
<accession>A0A8J2ZD97</accession>
<reference evidence="1 2" key="1">
    <citation type="journal article" date="2014" name="Int. J. Syst. Evol. Microbiol.">
        <title>Complete genome sequence of Corynebacterium casei LMG S-19264T (=DSM 44701T), isolated from a smear-ripened cheese.</title>
        <authorList>
            <consortium name="US DOE Joint Genome Institute (JGI-PGF)"/>
            <person name="Walter F."/>
            <person name="Albersmeier A."/>
            <person name="Kalinowski J."/>
            <person name="Ruckert C."/>
        </authorList>
    </citation>
    <scope>NUCLEOTIDE SEQUENCE [LARGE SCALE GENOMIC DNA]</scope>
    <source>
        <strain evidence="1 2">CGMCC 1.16330</strain>
    </source>
</reference>
<dbReference type="AlphaFoldDB" id="A0A8J2ZD97"/>
<evidence type="ECO:0008006" key="3">
    <source>
        <dbReference type="Google" id="ProtNLM"/>
    </source>
</evidence>
<organism evidence="1 2">
    <name type="scientific">Caldovatus sediminis</name>
    <dbReference type="NCBI Taxonomy" id="2041189"/>
    <lineage>
        <taxon>Bacteria</taxon>
        <taxon>Pseudomonadati</taxon>
        <taxon>Pseudomonadota</taxon>
        <taxon>Alphaproteobacteria</taxon>
        <taxon>Acetobacterales</taxon>
        <taxon>Roseomonadaceae</taxon>
        <taxon>Caldovatus</taxon>
    </lineage>
</organism>
<evidence type="ECO:0000313" key="2">
    <source>
        <dbReference type="Proteomes" id="UP000597507"/>
    </source>
</evidence>
<gene>
    <name evidence="1" type="ORF">GCM10010964_28630</name>
</gene>
<comment type="caution">
    <text evidence="1">The sequence shown here is derived from an EMBL/GenBank/DDBJ whole genome shotgun (WGS) entry which is preliminary data.</text>
</comment>
<sequence>MNAIPASLGIYSVQDAARLTGVPPRQIRGWLLGYAQRKGKAPAGPVLRRQHELRAGELALGFLDLLEVAFLGRLVRAAEAQGRAPSWKAIRTAAETARRVLNTDHPFAVRRIHTDGKRIFAEAQQATGDRALYDLVGDNFAIYDVVVDSFVASVEYEEDTPRRWTPDSRFDRIVVDPRRAFGRPVEATSGAPAEALFDAWRAEKGNAAKVAAFYGTDAAGVQQAVRFTLGADAPLPMAA</sequence>
<keyword evidence="2" id="KW-1185">Reference proteome</keyword>
<dbReference type="RefSeq" id="WP_188901352.1">
    <property type="nucleotide sequence ID" value="NZ_BMKS01000008.1"/>
</dbReference>